<accession>A0A117NH21</accession>
<dbReference type="EMBL" id="LKAM01000007">
    <property type="protein sequence ID" value="KUM47648.1"/>
    <property type="molecule type" value="Genomic_DNA"/>
</dbReference>
<keyword evidence="2" id="KW-0496">Mitochondrion</keyword>
<protein>
    <submittedName>
        <fullName evidence="2">Uncharacterized protein</fullName>
    </submittedName>
</protein>
<keyword evidence="1" id="KW-0812">Transmembrane</keyword>
<proteinExistence type="predicted"/>
<reference evidence="2" key="1">
    <citation type="journal article" date="2015" name="Genome Biol. Evol.">
        <title>Organellar Genomes of White Spruce (Picea glauca): Assembly and Annotation.</title>
        <authorList>
            <person name="Jackman S.D."/>
            <person name="Warren R.L."/>
            <person name="Gibb E.A."/>
            <person name="Vandervalk B.P."/>
            <person name="Mohamadi H."/>
            <person name="Chu J."/>
            <person name="Raymond A."/>
            <person name="Pleasance S."/>
            <person name="Coope R."/>
            <person name="Wildung M.R."/>
            <person name="Ritland C.E."/>
            <person name="Bousquet J."/>
            <person name="Jones S.J."/>
            <person name="Bohlmann J."/>
            <person name="Birol I."/>
        </authorList>
    </citation>
    <scope>NUCLEOTIDE SEQUENCE [LARGE SCALE GENOMIC DNA]</scope>
    <source>
        <tissue evidence="2">Flushing bud</tissue>
    </source>
</reference>
<gene>
    <name evidence="2" type="ORF">ABT39_MTgene5835</name>
</gene>
<feature type="transmembrane region" description="Helical" evidence="1">
    <location>
        <begin position="20"/>
        <end position="39"/>
    </location>
</feature>
<evidence type="ECO:0000256" key="1">
    <source>
        <dbReference type="SAM" id="Phobius"/>
    </source>
</evidence>
<keyword evidence="1" id="KW-0472">Membrane</keyword>
<geneLocation type="mitochondrion" evidence="2"/>
<name>A0A117NH21_PICGL</name>
<organism evidence="2">
    <name type="scientific">Picea glauca</name>
    <name type="common">White spruce</name>
    <name type="synonym">Pinus glauca</name>
    <dbReference type="NCBI Taxonomy" id="3330"/>
    <lineage>
        <taxon>Eukaryota</taxon>
        <taxon>Viridiplantae</taxon>
        <taxon>Streptophyta</taxon>
        <taxon>Embryophyta</taxon>
        <taxon>Tracheophyta</taxon>
        <taxon>Spermatophyta</taxon>
        <taxon>Pinopsida</taxon>
        <taxon>Pinidae</taxon>
        <taxon>Conifers I</taxon>
        <taxon>Pinales</taxon>
        <taxon>Pinaceae</taxon>
        <taxon>Picea</taxon>
    </lineage>
</organism>
<keyword evidence="1" id="KW-1133">Transmembrane helix</keyword>
<sequence>MFPSSLSRASLFPLIPPPYPLSFFHSFYLLSFGLSLLMYDGDDEIRRELDLELGREQNRALPSIDKGKDSSLT</sequence>
<comment type="caution">
    <text evidence="2">The sequence shown here is derived from an EMBL/GenBank/DDBJ whole genome shotgun (WGS) entry which is preliminary data.</text>
</comment>
<dbReference type="AlphaFoldDB" id="A0A117NH21"/>
<evidence type="ECO:0000313" key="2">
    <source>
        <dbReference type="EMBL" id="KUM47648.1"/>
    </source>
</evidence>